<evidence type="ECO:0000313" key="4">
    <source>
        <dbReference type="Proteomes" id="UP000249746"/>
    </source>
</evidence>
<feature type="domain" description="MobA-like NTP transferase" evidence="2">
    <location>
        <begin position="1"/>
        <end position="135"/>
    </location>
</feature>
<evidence type="ECO:0000259" key="2">
    <source>
        <dbReference type="Pfam" id="PF12804"/>
    </source>
</evidence>
<organism evidence="3 4">
    <name type="scientific">Helicobacter valdiviensis</name>
    <dbReference type="NCBI Taxonomy" id="1458358"/>
    <lineage>
        <taxon>Bacteria</taxon>
        <taxon>Pseudomonadati</taxon>
        <taxon>Campylobacterota</taxon>
        <taxon>Epsilonproteobacteria</taxon>
        <taxon>Campylobacterales</taxon>
        <taxon>Helicobacteraceae</taxon>
        <taxon>Helicobacter</taxon>
    </lineage>
</organism>
<dbReference type="Pfam" id="PF12804">
    <property type="entry name" value="NTP_transf_3"/>
    <property type="match status" value="1"/>
</dbReference>
<keyword evidence="4" id="KW-1185">Reference proteome</keyword>
<dbReference type="PANTHER" id="PTHR19136">
    <property type="entry name" value="MOLYBDENUM COFACTOR GUANYLYLTRANSFERASE"/>
    <property type="match status" value="1"/>
</dbReference>
<dbReference type="Proteomes" id="UP000249746">
    <property type="component" value="Unassembled WGS sequence"/>
</dbReference>
<evidence type="ECO:0000256" key="1">
    <source>
        <dbReference type="ARBA" id="ARBA00022679"/>
    </source>
</evidence>
<dbReference type="InterPro" id="IPR029044">
    <property type="entry name" value="Nucleotide-diphossugar_trans"/>
</dbReference>
<keyword evidence="1" id="KW-0808">Transferase</keyword>
<dbReference type="PANTHER" id="PTHR19136:SF81">
    <property type="entry name" value="MOLYBDENUM COFACTOR GUANYLYLTRANSFERASE"/>
    <property type="match status" value="1"/>
</dbReference>
<evidence type="ECO:0000313" key="3">
    <source>
        <dbReference type="EMBL" id="PZT47414.1"/>
    </source>
</evidence>
<dbReference type="SUPFAM" id="SSF53448">
    <property type="entry name" value="Nucleotide-diphospho-sugar transferases"/>
    <property type="match status" value="1"/>
</dbReference>
<dbReference type="GO" id="GO:0016779">
    <property type="term" value="F:nucleotidyltransferase activity"/>
    <property type="evidence" value="ECO:0007669"/>
    <property type="project" value="TreeGrafter"/>
</dbReference>
<reference evidence="3 4" key="1">
    <citation type="submission" date="2017-03" db="EMBL/GenBank/DDBJ databases">
        <title>Genomic and clinical evidence uncovers the enterohepatic species Helicobacter valdiviensis as a potential human intestinal pathogen.</title>
        <authorList>
            <person name="Fresia P."/>
            <person name="Jara R."/>
            <person name="Sierra R."/>
            <person name="Ferres I."/>
            <person name="Greif G."/>
            <person name="Iraola G."/>
            <person name="Collado L."/>
        </authorList>
    </citation>
    <scope>NUCLEOTIDE SEQUENCE [LARGE SCALE GENOMIC DNA]</scope>
    <source>
        <strain evidence="3 4">WBE14</strain>
    </source>
</reference>
<dbReference type="AlphaFoldDB" id="A0A2W6MS77"/>
<dbReference type="Gene3D" id="3.90.550.10">
    <property type="entry name" value="Spore Coat Polysaccharide Biosynthesis Protein SpsA, Chain A"/>
    <property type="match status" value="1"/>
</dbReference>
<accession>A0A2W6MS77</accession>
<comment type="caution">
    <text evidence="3">The sequence shown here is derived from an EMBL/GenBank/DDBJ whole genome shotgun (WGS) entry which is preliminary data.</text>
</comment>
<dbReference type="EMBL" id="NBIU01000036">
    <property type="protein sequence ID" value="PZT47414.1"/>
    <property type="molecule type" value="Genomic_DNA"/>
</dbReference>
<name>A0A2W6MS77_9HELI</name>
<protein>
    <submittedName>
        <fullName evidence="3">Molybdopterin-guanine dinucleotide biosynthesis protein MobA</fullName>
    </submittedName>
</protein>
<sequence>MGTRKELLEFHGTNLASFQANKFKSIFEEIYFSSKEVFENSLNISSILDTTKDIFAPIFGLKTILEVLQKDVFVLSVDTPFLTQESVKNLLFSYEKRKVPTFFKNDKIHPLIGVYTYKSLQIIEEQIKKQDYKLLKLLDLIKANFVEIPIQQTRNLNTPQDYKEALNG</sequence>
<proteinExistence type="predicted"/>
<dbReference type="InterPro" id="IPR025877">
    <property type="entry name" value="MobA-like_NTP_Trfase"/>
</dbReference>
<gene>
    <name evidence="3" type="ORF">B6S12_09240</name>
</gene>